<organism evidence="3 4">
    <name type="scientific">Acidisoma silvae</name>
    <dbReference type="NCBI Taxonomy" id="2802396"/>
    <lineage>
        <taxon>Bacteria</taxon>
        <taxon>Pseudomonadati</taxon>
        <taxon>Pseudomonadota</taxon>
        <taxon>Alphaproteobacteria</taxon>
        <taxon>Acetobacterales</taxon>
        <taxon>Acidocellaceae</taxon>
        <taxon>Acidisoma</taxon>
    </lineage>
</organism>
<gene>
    <name evidence="3" type="ORF">ASILVAE211_06100</name>
</gene>
<dbReference type="InterPro" id="IPR001853">
    <property type="entry name" value="DSBA-like_thioredoxin_dom"/>
</dbReference>
<keyword evidence="1" id="KW-0732">Signal</keyword>
<feature type="domain" description="Thioredoxin" evidence="2">
    <location>
        <begin position="81"/>
        <end position="255"/>
    </location>
</feature>
<dbReference type="Proteomes" id="UP000708298">
    <property type="component" value="Unassembled WGS sequence"/>
</dbReference>
<feature type="signal peptide" evidence="1">
    <location>
        <begin position="1"/>
        <end position="25"/>
    </location>
</feature>
<dbReference type="InterPro" id="IPR051470">
    <property type="entry name" value="Thiol:disulfide_interchange"/>
</dbReference>
<name>A0A963YQP3_9PROT</name>
<keyword evidence="4" id="KW-1185">Reference proteome</keyword>
<dbReference type="CDD" id="cd03023">
    <property type="entry name" value="DsbA_Com1_like"/>
    <property type="match status" value="1"/>
</dbReference>
<sequence>MSYRSVFLAAGLIFTSVAGVGPVFAQQSTSAADGSALTPAQRAAVNALIRQELVEDPSILRAAIGALQAQDQASQANAQGKAIAAAQPELVSNAADPSIGNPHAPITVVEFYDTRCPYCRVMRPEFSALVKQNPNVRVVFKDIPILGDNSVVEAHALLAAQRQGGYEKMQAALMTEPAPPTESHLRNLADQLGLNGNQLIHDMSDPAITQRLTANTTLAQQLGITGTPGIIVGTQLVPGAISLDDLQKLVAAQAS</sequence>
<feature type="chain" id="PRO_5037513208" evidence="1">
    <location>
        <begin position="26"/>
        <end position="255"/>
    </location>
</feature>
<proteinExistence type="predicted"/>
<dbReference type="EMBL" id="JAESVB010000002">
    <property type="protein sequence ID" value="MCB8874748.1"/>
    <property type="molecule type" value="Genomic_DNA"/>
</dbReference>
<dbReference type="InterPro" id="IPR013766">
    <property type="entry name" value="Thioredoxin_domain"/>
</dbReference>
<dbReference type="SUPFAM" id="SSF52833">
    <property type="entry name" value="Thioredoxin-like"/>
    <property type="match status" value="1"/>
</dbReference>
<dbReference type="GO" id="GO:0016491">
    <property type="term" value="F:oxidoreductase activity"/>
    <property type="evidence" value="ECO:0007669"/>
    <property type="project" value="InterPro"/>
</dbReference>
<evidence type="ECO:0000256" key="1">
    <source>
        <dbReference type="SAM" id="SignalP"/>
    </source>
</evidence>
<dbReference type="RefSeq" id="WP_227320411.1">
    <property type="nucleotide sequence ID" value="NZ_JAESVB010000002.1"/>
</dbReference>
<dbReference type="PROSITE" id="PS51352">
    <property type="entry name" value="THIOREDOXIN_2"/>
    <property type="match status" value="1"/>
</dbReference>
<evidence type="ECO:0000259" key="2">
    <source>
        <dbReference type="PROSITE" id="PS51352"/>
    </source>
</evidence>
<evidence type="ECO:0000313" key="3">
    <source>
        <dbReference type="EMBL" id="MCB8874748.1"/>
    </source>
</evidence>
<dbReference type="PANTHER" id="PTHR35272">
    <property type="entry name" value="THIOL:DISULFIDE INTERCHANGE PROTEIN DSBC-RELATED"/>
    <property type="match status" value="1"/>
</dbReference>
<reference evidence="3" key="1">
    <citation type="journal article" date="2021" name="Microorganisms">
        <title>Acidisoma silvae sp. nov. and Acidisomacellulosilytica sp. nov., Two Acidophilic Bacteria Isolated from Decaying Wood, Hydrolyzing Cellulose and Producing Poly-3-hydroxybutyrate.</title>
        <authorList>
            <person name="Mieszkin S."/>
            <person name="Pouder E."/>
            <person name="Uroz S."/>
            <person name="Simon-Colin C."/>
            <person name="Alain K."/>
        </authorList>
    </citation>
    <scope>NUCLEOTIDE SEQUENCE</scope>
    <source>
        <strain evidence="3">HW T2.11</strain>
    </source>
</reference>
<dbReference type="AlphaFoldDB" id="A0A963YQP3"/>
<comment type="caution">
    <text evidence="3">The sequence shown here is derived from an EMBL/GenBank/DDBJ whole genome shotgun (WGS) entry which is preliminary data.</text>
</comment>
<dbReference type="InterPro" id="IPR036249">
    <property type="entry name" value="Thioredoxin-like_sf"/>
</dbReference>
<dbReference type="Pfam" id="PF01323">
    <property type="entry name" value="DSBA"/>
    <property type="match status" value="1"/>
</dbReference>
<dbReference type="PANTHER" id="PTHR35272:SF3">
    <property type="entry name" value="THIOL:DISULFIDE INTERCHANGE PROTEIN DSBC"/>
    <property type="match status" value="1"/>
</dbReference>
<protein>
    <submittedName>
        <fullName evidence="3">DsbA family protein</fullName>
    </submittedName>
</protein>
<reference evidence="3" key="2">
    <citation type="submission" date="2021-01" db="EMBL/GenBank/DDBJ databases">
        <authorList>
            <person name="Mieszkin S."/>
            <person name="Pouder E."/>
            <person name="Alain K."/>
        </authorList>
    </citation>
    <scope>NUCLEOTIDE SEQUENCE</scope>
    <source>
        <strain evidence="3">HW T2.11</strain>
    </source>
</reference>
<dbReference type="Gene3D" id="3.40.30.10">
    <property type="entry name" value="Glutaredoxin"/>
    <property type="match status" value="1"/>
</dbReference>
<accession>A0A963YQP3</accession>
<evidence type="ECO:0000313" key="4">
    <source>
        <dbReference type="Proteomes" id="UP000708298"/>
    </source>
</evidence>